<feature type="region of interest" description="Disordered" evidence="1">
    <location>
        <begin position="10"/>
        <end position="35"/>
    </location>
</feature>
<evidence type="ECO:0000256" key="1">
    <source>
        <dbReference type="SAM" id="MobiDB-lite"/>
    </source>
</evidence>
<proteinExistence type="predicted"/>
<comment type="caution">
    <text evidence="2">The sequence shown here is derived from an EMBL/GenBank/DDBJ whole genome shotgun (WGS) entry which is preliminary data.</text>
</comment>
<dbReference type="EMBL" id="WXEY01000006">
    <property type="protein sequence ID" value="MZP29679.1"/>
    <property type="molecule type" value="Genomic_DNA"/>
</dbReference>
<evidence type="ECO:0000313" key="3">
    <source>
        <dbReference type="Proteomes" id="UP000463470"/>
    </source>
</evidence>
<evidence type="ECO:0000313" key="2">
    <source>
        <dbReference type="EMBL" id="MZP29679.1"/>
    </source>
</evidence>
<dbReference type="Proteomes" id="UP000463470">
    <property type="component" value="Unassembled WGS sequence"/>
</dbReference>
<reference evidence="2 3" key="1">
    <citation type="submission" date="2020-01" db="EMBL/GenBank/DDBJ databases">
        <title>Whole-genome sequence of Heliobacterium undosum DSM 13378.</title>
        <authorList>
            <person name="Kyndt J.A."/>
            <person name="Meyer T.E."/>
        </authorList>
    </citation>
    <scope>NUCLEOTIDE SEQUENCE [LARGE SCALE GENOMIC DNA]</scope>
    <source>
        <strain evidence="2 3">DSM 13378</strain>
    </source>
</reference>
<dbReference type="RefSeq" id="WP_161257560.1">
    <property type="nucleotide sequence ID" value="NZ_WXEY01000006.1"/>
</dbReference>
<organism evidence="2 3">
    <name type="scientific">Heliomicrobium undosum</name>
    <dbReference type="NCBI Taxonomy" id="121734"/>
    <lineage>
        <taxon>Bacteria</taxon>
        <taxon>Bacillati</taxon>
        <taxon>Bacillota</taxon>
        <taxon>Clostridia</taxon>
        <taxon>Eubacteriales</taxon>
        <taxon>Heliobacteriaceae</taxon>
        <taxon>Heliomicrobium</taxon>
    </lineage>
</organism>
<keyword evidence="3" id="KW-1185">Reference proteome</keyword>
<dbReference type="AlphaFoldDB" id="A0A845L3I3"/>
<feature type="compositionally biased region" description="Basic residues" evidence="1">
    <location>
        <begin position="69"/>
        <end position="86"/>
    </location>
</feature>
<protein>
    <submittedName>
        <fullName evidence="2">Uncharacterized protein</fullName>
    </submittedName>
</protein>
<feature type="region of interest" description="Disordered" evidence="1">
    <location>
        <begin position="68"/>
        <end position="89"/>
    </location>
</feature>
<sequence length="113" mass="12532">MMIGFAEVAASISQVSSKQKAKKTRSKPGPKKNVSEQNCVLGCYFLNQGGHIMVIEFAGVTLFIPLKSSRQKTKKPQSKTNSRKSKTINASECSYQKSVVKEKNIQLFLSFNN</sequence>
<gene>
    <name evidence="2" type="ORF">GTO91_08175</name>
</gene>
<name>A0A845L3I3_9FIRM</name>
<feature type="compositionally biased region" description="Basic residues" evidence="1">
    <location>
        <begin position="19"/>
        <end position="30"/>
    </location>
</feature>
<accession>A0A845L3I3</accession>